<reference evidence="3 4" key="1">
    <citation type="submission" date="2018-08" db="EMBL/GenBank/DDBJ databases">
        <title>A genome reference for cultivated species of the human gut microbiota.</title>
        <authorList>
            <person name="Zou Y."/>
            <person name="Xue W."/>
            <person name="Luo G."/>
        </authorList>
    </citation>
    <scope>NUCLEOTIDE SEQUENCE [LARGE SCALE GENOMIC DNA]</scope>
    <source>
        <strain evidence="3 4">AM44-11BH</strain>
    </source>
</reference>
<dbReference type="PROSITE" id="PS51257">
    <property type="entry name" value="PROKAR_LIPOPROTEIN"/>
    <property type="match status" value="1"/>
</dbReference>
<organism evidence="3 4">
    <name type="scientific">Eubacterium ventriosum</name>
    <dbReference type="NCBI Taxonomy" id="39496"/>
    <lineage>
        <taxon>Bacteria</taxon>
        <taxon>Bacillati</taxon>
        <taxon>Bacillota</taxon>
        <taxon>Clostridia</taxon>
        <taxon>Eubacteriales</taxon>
        <taxon>Eubacteriaceae</taxon>
        <taxon>Eubacterium</taxon>
    </lineage>
</organism>
<dbReference type="Proteomes" id="UP000284779">
    <property type="component" value="Unassembled WGS sequence"/>
</dbReference>
<dbReference type="NCBIfam" id="TIGR03057">
    <property type="entry name" value="xxxLxxG_by_4"/>
    <property type="match status" value="5"/>
</dbReference>
<accession>A0A413R7M5</accession>
<sequence length="745" mass="78632">MKKCVKKSIGLMLVASMTVSSLTGCGSTAEESKDTTSKNNVEKTDNSKTSNVEEILTNKMDTSKDSEKKESVYVEMDAEGNVTKTTVSDELKVSGSENITDYSNLSDIKNLSGDEKFTKSDDGKIVWENKGENISYQGTTTEATPINVKVTYYLDGKKISPSDLAGKSGEVKIVYNYSNTAKTEDGQFVPFLALTGMVLDDNFSNVKVDNGKVVSYDDSNIVIGYAAPGLKDHLLNTIYNAEDYIKDADIPEEVTVTADVKDFSMNMTLTVASSDIGDMNLKDTLDLSDVQKQMDELQDGANDLVDGAKQLNDGTTKLKTGSKKINEGAKDLSKYTLQLSNGTKEMATQYTVFNKALLAGVKSAKSGADKLYAGTKSIKTATGTLDTGAKGLKKGIADAKSGSSQISSGLKSAKAAFEDTKKSQGLVNGSKTLAAGTKEASAGVDQLVDTLKNTPDSIQENINTVIDTVKEESGGAIASEKALNTTVEAINTAVTSGMELSQVLAANGLNAKTYYKLVQAYYSVQTLEQVKTQFTKQIATSASDIKKLTDGMDALKTGSSALSTGIGTLYAGIKQLSTGADSLDSGMSQLKTGSTSLAEGTGKLKTGASDLNDGMKTLSEGAGTLSKKIGDASPKIKAGIGTIDTAASQISDGAKTLASGTTELKDGIVTLADGTKELKDGTIKLNDEGISKITKTFKEDAPDAIDKIQETLNNGKKYNSFSGIDKNMSGNVKFILKVQEISNDK</sequence>
<evidence type="ECO:0000313" key="3">
    <source>
        <dbReference type="EMBL" id="RHA18062.1"/>
    </source>
</evidence>
<feature type="region of interest" description="Disordered" evidence="1">
    <location>
        <begin position="24"/>
        <end position="51"/>
    </location>
</feature>
<feature type="chain" id="PRO_5039005770" description="X-X-X-Leu-X-X-Gly heptad repeats" evidence="2">
    <location>
        <begin position="24"/>
        <end position="745"/>
    </location>
</feature>
<dbReference type="InterPro" id="IPR011049">
    <property type="entry name" value="Serralysin-like_metalloprot_C"/>
</dbReference>
<protein>
    <recommendedName>
        <fullName evidence="5">X-X-X-Leu-X-X-Gly heptad repeats</fullName>
    </recommendedName>
</protein>
<dbReference type="Gene3D" id="1.10.287.950">
    <property type="entry name" value="Methyl-accepting chemotaxis protein"/>
    <property type="match status" value="1"/>
</dbReference>
<dbReference type="EMBL" id="QSFD01000007">
    <property type="protein sequence ID" value="RHA18062.1"/>
    <property type="molecule type" value="Genomic_DNA"/>
</dbReference>
<comment type="caution">
    <text evidence="3">The sequence shown here is derived from an EMBL/GenBank/DDBJ whole genome shotgun (WGS) entry which is preliminary data.</text>
</comment>
<proteinExistence type="predicted"/>
<dbReference type="RefSeq" id="WP_117970879.1">
    <property type="nucleotide sequence ID" value="NZ_CATWJF010000027.1"/>
</dbReference>
<feature type="signal peptide" evidence="2">
    <location>
        <begin position="1"/>
        <end position="23"/>
    </location>
</feature>
<dbReference type="InterPro" id="IPR023908">
    <property type="entry name" value="xxxLxxG_rpt"/>
</dbReference>
<dbReference type="SUPFAM" id="SSF101967">
    <property type="entry name" value="Adhesin YadA, collagen-binding domain"/>
    <property type="match status" value="1"/>
</dbReference>
<evidence type="ECO:0000256" key="1">
    <source>
        <dbReference type="SAM" id="MobiDB-lite"/>
    </source>
</evidence>
<dbReference type="AlphaFoldDB" id="A0A413R7M5"/>
<keyword evidence="2" id="KW-0732">Signal</keyword>
<feature type="compositionally biased region" description="Basic and acidic residues" evidence="1">
    <location>
        <begin position="30"/>
        <end position="46"/>
    </location>
</feature>
<keyword evidence="4" id="KW-1185">Reference proteome</keyword>
<name>A0A413R7M5_9FIRM</name>
<gene>
    <name evidence="3" type="ORF">DW944_08335</name>
</gene>
<evidence type="ECO:0000256" key="2">
    <source>
        <dbReference type="SAM" id="SignalP"/>
    </source>
</evidence>
<evidence type="ECO:0000313" key="4">
    <source>
        <dbReference type="Proteomes" id="UP000284779"/>
    </source>
</evidence>
<evidence type="ECO:0008006" key="5">
    <source>
        <dbReference type="Google" id="ProtNLM"/>
    </source>
</evidence>